<dbReference type="Proteomes" id="UP000246464">
    <property type="component" value="Chromosome 9"/>
</dbReference>
<reference evidence="2 3" key="1">
    <citation type="submission" date="2017-12" db="EMBL/GenBank/DDBJ databases">
        <title>Integrating genomic resources of turbot (Scophthalmus maximus) in depth evaluation of genetic and physical mapping variation across individuals.</title>
        <authorList>
            <person name="Martinez P."/>
        </authorList>
    </citation>
    <scope>NUCLEOTIDE SEQUENCE [LARGE SCALE GENOMIC DNA]</scope>
</reference>
<evidence type="ECO:0000313" key="2">
    <source>
        <dbReference type="EMBL" id="AWP06549.1"/>
    </source>
</evidence>
<protein>
    <submittedName>
        <fullName evidence="2">Uncharacterized protein</fullName>
    </submittedName>
</protein>
<feature type="region of interest" description="Disordered" evidence="1">
    <location>
        <begin position="1"/>
        <end position="21"/>
    </location>
</feature>
<proteinExistence type="predicted"/>
<feature type="region of interest" description="Disordered" evidence="1">
    <location>
        <begin position="44"/>
        <end position="73"/>
    </location>
</feature>
<sequence length="103" mass="11450">MAAIECGTSSESSLLSSPTSHLAGNLDARQPWIKPLALRPVKVSEDETVQELSRPHRSNSKEQLSESSTHSLSGRGYSIHMFEPLYYQVNVLCSSPQLFVYRV</sequence>
<dbReference type="EMBL" id="CP026251">
    <property type="protein sequence ID" value="AWP06549.1"/>
    <property type="molecule type" value="Genomic_DNA"/>
</dbReference>
<accession>A0A2U9BSL6</accession>
<feature type="compositionally biased region" description="Low complexity" evidence="1">
    <location>
        <begin position="8"/>
        <end position="20"/>
    </location>
</feature>
<keyword evidence="3" id="KW-1185">Reference proteome</keyword>
<organism evidence="2 3">
    <name type="scientific">Scophthalmus maximus</name>
    <name type="common">Turbot</name>
    <name type="synonym">Psetta maxima</name>
    <dbReference type="NCBI Taxonomy" id="52904"/>
    <lineage>
        <taxon>Eukaryota</taxon>
        <taxon>Metazoa</taxon>
        <taxon>Chordata</taxon>
        <taxon>Craniata</taxon>
        <taxon>Vertebrata</taxon>
        <taxon>Euteleostomi</taxon>
        <taxon>Actinopterygii</taxon>
        <taxon>Neopterygii</taxon>
        <taxon>Teleostei</taxon>
        <taxon>Neoteleostei</taxon>
        <taxon>Acanthomorphata</taxon>
        <taxon>Carangaria</taxon>
        <taxon>Pleuronectiformes</taxon>
        <taxon>Pleuronectoidei</taxon>
        <taxon>Scophthalmidae</taxon>
        <taxon>Scophthalmus</taxon>
    </lineage>
</organism>
<evidence type="ECO:0000256" key="1">
    <source>
        <dbReference type="SAM" id="MobiDB-lite"/>
    </source>
</evidence>
<gene>
    <name evidence="2" type="ORF">SMAX5B_018808</name>
</gene>
<name>A0A2U9BSL6_SCOMX</name>
<evidence type="ECO:0000313" key="3">
    <source>
        <dbReference type="Proteomes" id="UP000246464"/>
    </source>
</evidence>
<dbReference type="AlphaFoldDB" id="A0A2U9BSL6"/>